<dbReference type="AlphaFoldDB" id="A0A016QKC7"/>
<evidence type="ECO:0000313" key="4">
    <source>
        <dbReference type="Proteomes" id="UP000020492"/>
    </source>
</evidence>
<dbReference type="InterPro" id="IPR019251">
    <property type="entry name" value="DUF2231_TM"/>
</dbReference>
<dbReference type="EMBL" id="JHAC01000093">
    <property type="protein sequence ID" value="EYB66441.1"/>
    <property type="molecule type" value="Genomic_DNA"/>
</dbReference>
<dbReference type="RefSeq" id="WP_034361034.1">
    <property type="nucleotide sequence ID" value="NZ_JHAC01000093.1"/>
</dbReference>
<sequence>MNVPKLSLAGHPLHTILNGAPLTLLPFSLTMDVLATTGQRSYADAANSARVGVTAFGLLAGAAGFVDYLHLQRGTHEKRVANLHAALNVTALTLTFISGQVRRRTPTSASLTLLSLANVCVIAGAWYGGNLVYDHGIRVKKAHPFKNVQDVDVPGGEQLKQAFEALPPHVPAGGPEVQADQDPPR</sequence>
<evidence type="ECO:0000259" key="2">
    <source>
        <dbReference type="Pfam" id="PF09990"/>
    </source>
</evidence>
<feature type="transmembrane region" description="Helical" evidence="1">
    <location>
        <begin position="113"/>
        <end position="133"/>
    </location>
</feature>
<comment type="caution">
    <text evidence="3">The sequence shown here is derived from an EMBL/GenBank/DDBJ whole genome shotgun (WGS) entry which is preliminary data.</text>
</comment>
<dbReference type="STRING" id="1476583.DEIPH_ctg139orf0175"/>
<dbReference type="eggNOG" id="COG4244">
    <property type="taxonomic scope" value="Bacteria"/>
</dbReference>
<name>A0A016QKC7_9DEIO</name>
<protein>
    <submittedName>
        <fullName evidence="3">Membrane protein-like protein</fullName>
    </submittedName>
</protein>
<dbReference type="Pfam" id="PF09990">
    <property type="entry name" value="DUF2231"/>
    <property type="match status" value="1"/>
</dbReference>
<evidence type="ECO:0000256" key="1">
    <source>
        <dbReference type="SAM" id="Phobius"/>
    </source>
</evidence>
<accession>A0A016QKC7</accession>
<feature type="domain" description="DUF2231" evidence="2">
    <location>
        <begin position="10"/>
        <end position="140"/>
    </location>
</feature>
<dbReference type="OrthoDB" id="2873672at2"/>
<dbReference type="PATRIC" id="fig|1476583.3.peg.3684"/>
<dbReference type="Proteomes" id="UP000020492">
    <property type="component" value="Unassembled WGS sequence"/>
</dbReference>
<keyword evidence="1" id="KW-0812">Transmembrane</keyword>
<keyword evidence="1" id="KW-1133">Transmembrane helix</keyword>
<gene>
    <name evidence="3" type="ORF">DEIPH_ctg139orf0175</name>
</gene>
<keyword evidence="1" id="KW-0472">Membrane</keyword>
<reference evidence="3 4" key="1">
    <citation type="submission" date="2014-03" db="EMBL/GenBank/DDBJ databases">
        <title>Draft genome sequence of Deinococcus phoenicis 1P10ME.</title>
        <authorList>
            <person name="Stepanov V.G."/>
            <person name="Vaishampayan P."/>
            <person name="Venkateswaran K."/>
            <person name="Fox G.E."/>
        </authorList>
    </citation>
    <scope>NUCLEOTIDE SEQUENCE [LARGE SCALE GENOMIC DNA]</scope>
    <source>
        <strain evidence="3 4">1P10ME</strain>
    </source>
</reference>
<evidence type="ECO:0000313" key="3">
    <source>
        <dbReference type="EMBL" id="EYB66441.1"/>
    </source>
</evidence>
<organism evidence="3 4">
    <name type="scientific">Deinococcus phoenicis</name>
    <dbReference type="NCBI Taxonomy" id="1476583"/>
    <lineage>
        <taxon>Bacteria</taxon>
        <taxon>Thermotogati</taxon>
        <taxon>Deinococcota</taxon>
        <taxon>Deinococci</taxon>
        <taxon>Deinococcales</taxon>
        <taxon>Deinococcaceae</taxon>
        <taxon>Deinococcus</taxon>
    </lineage>
</organism>
<keyword evidence="4" id="KW-1185">Reference proteome</keyword>
<proteinExistence type="predicted"/>
<feature type="transmembrane region" description="Helical" evidence="1">
    <location>
        <begin position="81"/>
        <end position="101"/>
    </location>
</feature>
<feature type="transmembrane region" description="Helical" evidence="1">
    <location>
        <begin position="49"/>
        <end position="69"/>
    </location>
</feature>